<organism evidence="10 11">
    <name type="scientific">Angiostrongylus cantonensis</name>
    <name type="common">Rat lungworm</name>
    <dbReference type="NCBI Taxonomy" id="6313"/>
    <lineage>
        <taxon>Eukaryota</taxon>
        <taxon>Metazoa</taxon>
        <taxon>Ecdysozoa</taxon>
        <taxon>Nematoda</taxon>
        <taxon>Chromadorea</taxon>
        <taxon>Rhabditida</taxon>
        <taxon>Rhabditina</taxon>
        <taxon>Rhabditomorpha</taxon>
        <taxon>Strongyloidea</taxon>
        <taxon>Metastrongylidae</taxon>
        <taxon>Angiostrongylus</taxon>
    </lineage>
</organism>
<keyword evidence="4" id="KW-0007">Acetylation</keyword>
<feature type="compositionally biased region" description="Basic and acidic residues" evidence="8">
    <location>
        <begin position="96"/>
        <end position="106"/>
    </location>
</feature>
<dbReference type="Proteomes" id="UP000035642">
    <property type="component" value="Unassembled WGS sequence"/>
</dbReference>
<keyword evidence="5 7" id="KW-0238">DNA-binding</keyword>
<name>A0A0K0DDX5_ANGCA</name>
<dbReference type="InterPro" id="IPR005818">
    <property type="entry name" value="Histone_H1/H5_H15"/>
</dbReference>
<evidence type="ECO:0000256" key="4">
    <source>
        <dbReference type="ARBA" id="ARBA00022990"/>
    </source>
</evidence>
<comment type="subcellular location">
    <subcellularLocation>
        <location evidence="2">Chromosome</location>
    </subcellularLocation>
    <subcellularLocation>
        <location evidence="1 7">Nucleus</location>
    </subcellularLocation>
</comment>
<evidence type="ECO:0000256" key="5">
    <source>
        <dbReference type="ARBA" id="ARBA00023125"/>
    </source>
</evidence>
<evidence type="ECO:0000256" key="8">
    <source>
        <dbReference type="SAM" id="MobiDB-lite"/>
    </source>
</evidence>
<evidence type="ECO:0000259" key="9">
    <source>
        <dbReference type="PROSITE" id="PS51504"/>
    </source>
</evidence>
<dbReference type="GO" id="GO:0030261">
    <property type="term" value="P:chromosome condensation"/>
    <property type="evidence" value="ECO:0007669"/>
    <property type="project" value="TreeGrafter"/>
</dbReference>
<evidence type="ECO:0000256" key="6">
    <source>
        <dbReference type="ARBA" id="ARBA00023242"/>
    </source>
</evidence>
<dbReference type="SMART" id="SM00526">
    <property type="entry name" value="H15"/>
    <property type="match status" value="1"/>
</dbReference>
<dbReference type="PRINTS" id="PR00624">
    <property type="entry name" value="HISTONEH5"/>
</dbReference>
<dbReference type="Gene3D" id="1.10.10.10">
    <property type="entry name" value="Winged helix-like DNA-binding domain superfamily/Winged helix DNA-binding domain"/>
    <property type="match status" value="1"/>
</dbReference>
<dbReference type="FunFam" id="1.10.10.10:FF:000140">
    <property type="entry name" value="Histone H1.0"/>
    <property type="match status" value="1"/>
</dbReference>
<dbReference type="GO" id="GO:0045910">
    <property type="term" value="P:negative regulation of DNA recombination"/>
    <property type="evidence" value="ECO:0007669"/>
    <property type="project" value="TreeGrafter"/>
</dbReference>
<dbReference type="PANTHER" id="PTHR11467">
    <property type="entry name" value="HISTONE H1"/>
    <property type="match status" value="1"/>
</dbReference>
<evidence type="ECO:0000256" key="2">
    <source>
        <dbReference type="ARBA" id="ARBA00004286"/>
    </source>
</evidence>
<dbReference type="PANTHER" id="PTHR11467:SF36">
    <property type="entry name" value="HISTONE 24-RELATED"/>
    <property type="match status" value="1"/>
</dbReference>
<dbReference type="GO" id="GO:0005634">
    <property type="term" value="C:nucleus"/>
    <property type="evidence" value="ECO:0007669"/>
    <property type="project" value="UniProtKB-SubCell"/>
</dbReference>
<comment type="similarity">
    <text evidence="7">Belongs to the histone H1/H5 family.</text>
</comment>
<feature type="region of interest" description="Disordered" evidence="8">
    <location>
        <begin position="77"/>
        <end position="138"/>
    </location>
</feature>
<reference evidence="11" key="2">
    <citation type="submission" date="2017-02" db="UniProtKB">
        <authorList>
            <consortium name="WormBaseParasite"/>
        </authorList>
    </citation>
    <scope>IDENTIFICATION</scope>
</reference>
<feature type="region of interest" description="Disordered" evidence="8">
    <location>
        <begin position="1"/>
        <end position="25"/>
    </location>
</feature>
<dbReference type="SUPFAM" id="SSF46785">
    <property type="entry name" value="Winged helix' DNA-binding domain"/>
    <property type="match status" value="1"/>
</dbReference>
<feature type="compositionally biased region" description="Basic residues" evidence="8">
    <location>
        <begin position="111"/>
        <end position="130"/>
    </location>
</feature>
<feature type="region of interest" description="Disordered" evidence="8">
    <location>
        <begin position="160"/>
        <end position="208"/>
    </location>
</feature>
<dbReference type="WBParaSite" id="ACAC_0000898601-mRNA-1">
    <property type="protein sequence ID" value="ACAC_0000898601-mRNA-1"/>
    <property type="gene ID" value="ACAC_0000898601"/>
</dbReference>
<evidence type="ECO:0000256" key="7">
    <source>
        <dbReference type="RuleBase" id="RU003894"/>
    </source>
</evidence>
<dbReference type="Pfam" id="PF00538">
    <property type="entry name" value="Linker_histone"/>
    <property type="match status" value="1"/>
</dbReference>
<dbReference type="AlphaFoldDB" id="A0A0K0DDX5"/>
<dbReference type="InterPro" id="IPR036390">
    <property type="entry name" value="WH_DNA-bd_sf"/>
</dbReference>
<dbReference type="GO" id="GO:0000786">
    <property type="term" value="C:nucleosome"/>
    <property type="evidence" value="ECO:0007669"/>
    <property type="project" value="InterPro"/>
</dbReference>
<evidence type="ECO:0000313" key="10">
    <source>
        <dbReference type="Proteomes" id="UP000035642"/>
    </source>
</evidence>
<feature type="domain" description="H15" evidence="9">
    <location>
        <begin position="23"/>
        <end position="99"/>
    </location>
</feature>
<dbReference type="GO" id="GO:0003690">
    <property type="term" value="F:double-stranded DNA binding"/>
    <property type="evidence" value="ECO:0007669"/>
    <property type="project" value="TreeGrafter"/>
</dbReference>
<keyword evidence="6 7" id="KW-0539">Nucleus</keyword>
<feature type="compositionally biased region" description="Basic residues" evidence="8">
    <location>
        <begin position="164"/>
        <end position="176"/>
    </location>
</feature>
<proteinExistence type="inferred from homology"/>
<dbReference type="InterPro" id="IPR005819">
    <property type="entry name" value="H1/H5"/>
</dbReference>
<feature type="compositionally biased region" description="Polar residues" evidence="8">
    <location>
        <begin position="79"/>
        <end position="89"/>
    </location>
</feature>
<accession>A0A0K0DDX5</accession>
<evidence type="ECO:0000256" key="1">
    <source>
        <dbReference type="ARBA" id="ARBA00004123"/>
    </source>
</evidence>
<dbReference type="STRING" id="6313.A0A0K0DDX5"/>
<evidence type="ECO:0000256" key="3">
    <source>
        <dbReference type="ARBA" id="ARBA00022454"/>
    </source>
</evidence>
<keyword evidence="10" id="KW-1185">Reference proteome</keyword>
<dbReference type="GO" id="GO:0031492">
    <property type="term" value="F:nucleosomal DNA binding"/>
    <property type="evidence" value="ECO:0007669"/>
    <property type="project" value="TreeGrafter"/>
</dbReference>
<dbReference type="CDD" id="cd00073">
    <property type="entry name" value="H15"/>
    <property type="match status" value="1"/>
</dbReference>
<dbReference type="GO" id="GO:0006334">
    <property type="term" value="P:nucleosome assembly"/>
    <property type="evidence" value="ECO:0007669"/>
    <property type="project" value="InterPro"/>
</dbReference>
<feature type="compositionally biased region" description="Basic and acidic residues" evidence="8">
    <location>
        <begin position="9"/>
        <end position="18"/>
    </location>
</feature>
<reference evidence="10" key="1">
    <citation type="submission" date="2012-09" db="EMBL/GenBank/DDBJ databases">
        <authorList>
            <person name="Martin A.A."/>
        </authorList>
    </citation>
    <scope>NUCLEOTIDE SEQUENCE</scope>
</reference>
<sequence length="208" mass="22502">MADAAPATPHEKKGEKKPKTVPSHPVYAAMIKAAIKELKDRKGASKQAISKFIQQKYKLGDNEKKINAHLRMALKKGVSSGTLKQTSGSGASGRFHLAEKGEDGENVKPNVAKKSKSARSPKKAATKPKKVKQEKVGSYDSRRIVTEKWFTSTILSKISILKGKTPRKSKSPKKAAKSLSPKKSIVKKATKPKSPKKPTVKKAAAPKA</sequence>
<evidence type="ECO:0000313" key="11">
    <source>
        <dbReference type="WBParaSite" id="ACAC_0000898601-mRNA-1"/>
    </source>
</evidence>
<dbReference type="InterPro" id="IPR036388">
    <property type="entry name" value="WH-like_DNA-bd_sf"/>
</dbReference>
<protein>
    <submittedName>
        <fullName evidence="11">H15 domain-containing protein</fullName>
    </submittedName>
</protein>
<keyword evidence="3 7" id="KW-0158">Chromosome</keyword>
<dbReference type="PROSITE" id="PS51504">
    <property type="entry name" value="H15"/>
    <property type="match status" value="1"/>
</dbReference>
<feature type="compositionally biased region" description="Basic residues" evidence="8">
    <location>
        <begin position="184"/>
        <end position="200"/>
    </location>
</feature>
<dbReference type="GO" id="GO:0030527">
    <property type="term" value="F:structural constituent of chromatin"/>
    <property type="evidence" value="ECO:0007669"/>
    <property type="project" value="InterPro"/>
</dbReference>